<dbReference type="PROSITE" id="PS51762">
    <property type="entry name" value="GH16_2"/>
    <property type="match status" value="1"/>
</dbReference>
<proteinExistence type="predicted"/>
<reference evidence="3 4" key="1">
    <citation type="journal article" date="2020" name="ISME J.">
        <title>Uncovering the hidden diversity of litter-decomposition mechanisms in mushroom-forming fungi.</title>
        <authorList>
            <person name="Floudas D."/>
            <person name="Bentzer J."/>
            <person name="Ahren D."/>
            <person name="Johansson T."/>
            <person name="Persson P."/>
            <person name="Tunlid A."/>
        </authorList>
    </citation>
    <scope>NUCLEOTIDE SEQUENCE [LARGE SCALE GENOMIC DNA]</scope>
    <source>
        <strain evidence="3 4">CBS 146.42</strain>
    </source>
</reference>
<organism evidence="3 4">
    <name type="scientific">Leucocoprinus leucothites</name>
    <dbReference type="NCBI Taxonomy" id="201217"/>
    <lineage>
        <taxon>Eukaryota</taxon>
        <taxon>Fungi</taxon>
        <taxon>Dikarya</taxon>
        <taxon>Basidiomycota</taxon>
        <taxon>Agaricomycotina</taxon>
        <taxon>Agaricomycetes</taxon>
        <taxon>Agaricomycetidae</taxon>
        <taxon>Agaricales</taxon>
        <taxon>Agaricineae</taxon>
        <taxon>Agaricaceae</taxon>
        <taxon>Leucocoprinus</taxon>
    </lineage>
</organism>
<dbReference type="SUPFAM" id="SSF49899">
    <property type="entry name" value="Concanavalin A-like lectins/glucanases"/>
    <property type="match status" value="1"/>
</dbReference>
<dbReference type="Pfam" id="PF26113">
    <property type="entry name" value="GH16_XgeA"/>
    <property type="match status" value="1"/>
</dbReference>
<dbReference type="InterPro" id="IPR000757">
    <property type="entry name" value="Beta-glucanase-like"/>
</dbReference>
<dbReference type="InterPro" id="IPR013320">
    <property type="entry name" value="ConA-like_dom_sf"/>
</dbReference>
<evidence type="ECO:0000313" key="4">
    <source>
        <dbReference type="Proteomes" id="UP000559027"/>
    </source>
</evidence>
<accession>A0A8H5FY54</accession>
<feature type="signal peptide" evidence="1">
    <location>
        <begin position="1"/>
        <end position="24"/>
    </location>
</feature>
<protein>
    <recommendedName>
        <fullName evidence="2">GH16 domain-containing protein</fullName>
    </recommendedName>
</protein>
<dbReference type="GO" id="GO:0004553">
    <property type="term" value="F:hydrolase activity, hydrolyzing O-glycosyl compounds"/>
    <property type="evidence" value="ECO:0007669"/>
    <property type="project" value="InterPro"/>
</dbReference>
<dbReference type="InterPro" id="IPR050546">
    <property type="entry name" value="Glycosyl_Hydrlase_16"/>
</dbReference>
<dbReference type="AlphaFoldDB" id="A0A8H5FY54"/>
<dbReference type="GO" id="GO:0009251">
    <property type="term" value="P:glucan catabolic process"/>
    <property type="evidence" value="ECO:0007669"/>
    <property type="project" value="TreeGrafter"/>
</dbReference>
<dbReference type="PANTHER" id="PTHR10963:SF24">
    <property type="entry name" value="GLYCOSIDASE C21B10.07-RELATED"/>
    <property type="match status" value="1"/>
</dbReference>
<keyword evidence="1" id="KW-0732">Signal</keyword>
<evidence type="ECO:0000256" key="1">
    <source>
        <dbReference type="SAM" id="SignalP"/>
    </source>
</evidence>
<name>A0A8H5FY54_9AGAR</name>
<dbReference type="FunFam" id="2.60.120.200:FF:000179">
    <property type="entry name" value="Unplaced genomic scaffold supercont1.19, whole genome shotgun sequence"/>
    <property type="match status" value="1"/>
</dbReference>
<dbReference type="OrthoDB" id="192832at2759"/>
<evidence type="ECO:0000259" key="2">
    <source>
        <dbReference type="PROSITE" id="PS51762"/>
    </source>
</evidence>
<sequence length="372" mass="39058">MGISNKLRNLVLCCGLAAVGGVYGVQYGMVKDFSGATFFDGWNFYDHFDDTMNGDVIFVSAQNASTQHLAYVDPSTNRAIMKVDNTSFVPFNIKRDSVRIATKETWGVGSVWAIDVWHAPYGCSVWPAMWTFSPTSTWPGGGEIDIFEGVNLSPSSQMGLHTTAGCTQVSPQQTSTIVNGTNCEGGAGCIVTNTSPASYGQAFADAQGGMFVAELAESGVSIWFFERKSVPDALKNNETRIDTSSFGMPMGNWPSGGCNINQFFAPQTLVFDITLCGDFAGSPQFFPQTCPGNCYLDYVINNGTSQYANAYFDVGYVRVFSANSTGAPSTGSSSSGSGSGGDGNGSSSAVSVGRVAKVAVAGAVAAVIGLVL</sequence>
<feature type="chain" id="PRO_5034339207" description="GH16 domain-containing protein" evidence="1">
    <location>
        <begin position="25"/>
        <end position="372"/>
    </location>
</feature>
<dbReference type="Proteomes" id="UP000559027">
    <property type="component" value="Unassembled WGS sequence"/>
</dbReference>
<dbReference type="EMBL" id="JAACJO010000009">
    <property type="protein sequence ID" value="KAF5354025.1"/>
    <property type="molecule type" value="Genomic_DNA"/>
</dbReference>
<evidence type="ECO:0000313" key="3">
    <source>
        <dbReference type="EMBL" id="KAF5354025.1"/>
    </source>
</evidence>
<dbReference type="Gene3D" id="2.60.120.200">
    <property type="match status" value="1"/>
</dbReference>
<gene>
    <name evidence="3" type="ORF">D9756_006972</name>
</gene>
<dbReference type="PANTHER" id="PTHR10963">
    <property type="entry name" value="GLYCOSYL HYDROLASE-RELATED"/>
    <property type="match status" value="1"/>
</dbReference>
<keyword evidence="4" id="KW-1185">Reference proteome</keyword>
<feature type="domain" description="GH16" evidence="2">
    <location>
        <begin position="31"/>
        <end position="288"/>
    </location>
</feature>
<comment type="caution">
    <text evidence="3">The sequence shown here is derived from an EMBL/GenBank/DDBJ whole genome shotgun (WGS) entry which is preliminary data.</text>
</comment>